<name>A0A7C4D1X9_THEPE</name>
<organism evidence="1">
    <name type="scientific">Thermofilum pendens</name>
    <dbReference type="NCBI Taxonomy" id="2269"/>
    <lineage>
        <taxon>Archaea</taxon>
        <taxon>Thermoproteota</taxon>
        <taxon>Thermoprotei</taxon>
        <taxon>Thermofilales</taxon>
        <taxon>Thermofilaceae</taxon>
        <taxon>Thermofilum</taxon>
    </lineage>
</organism>
<dbReference type="InterPro" id="IPR009563">
    <property type="entry name" value="SSSCA1"/>
</dbReference>
<gene>
    <name evidence="1" type="ORF">ENU21_02645</name>
</gene>
<evidence type="ECO:0008006" key="2">
    <source>
        <dbReference type="Google" id="ProtNLM"/>
    </source>
</evidence>
<reference evidence="1" key="1">
    <citation type="journal article" date="2020" name="mSystems">
        <title>Genome- and Community-Level Interaction Insights into Carbon Utilization and Element Cycling Functions of Hydrothermarchaeota in Hydrothermal Sediment.</title>
        <authorList>
            <person name="Zhou Z."/>
            <person name="Liu Y."/>
            <person name="Xu W."/>
            <person name="Pan J."/>
            <person name="Luo Z.H."/>
            <person name="Li M."/>
        </authorList>
    </citation>
    <scope>NUCLEOTIDE SEQUENCE</scope>
    <source>
        <strain evidence="1">SpSt-649</strain>
    </source>
</reference>
<proteinExistence type="predicted"/>
<dbReference type="AlphaFoldDB" id="A0A7C4D1X9"/>
<comment type="caution">
    <text evidence="1">The sequence shown here is derived from an EMBL/GenBank/DDBJ whole genome shotgun (WGS) entry which is preliminary data.</text>
</comment>
<evidence type="ECO:0000313" key="1">
    <source>
        <dbReference type="EMBL" id="HGM46640.1"/>
    </source>
</evidence>
<sequence length="126" mass="13782">MGEDKTTISRMALLLKSGATMLNELCPACRVPLFKLKTGDVLCPSCGQRFLLVSSDEEEMRARASLTLQALETTILEKIELLRMKAAGAESIEELVDVGRALATYLQVLELARRVRSGEQISPSKG</sequence>
<dbReference type="EMBL" id="DTBQ01000075">
    <property type="protein sequence ID" value="HGM46640.1"/>
    <property type="molecule type" value="Genomic_DNA"/>
</dbReference>
<dbReference type="Pfam" id="PF06677">
    <property type="entry name" value="Auto_anti-p27"/>
    <property type="match status" value="1"/>
</dbReference>
<accession>A0A7C4D1X9</accession>
<protein>
    <recommendedName>
        <fullName evidence="2">Sjogrens syndrome scleroderma autoantigen 1</fullName>
    </recommendedName>
</protein>